<dbReference type="InParanoid" id="A0A7J8JWY3"/>
<proteinExistence type="predicted"/>
<dbReference type="EMBL" id="JACASF010000001">
    <property type="protein sequence ID" value="KAF6501021.1"/>
    <property type="molecule type" value="Genomic_DNA"/>
</dbReference>
<dbReference type="Proteomes" id="UP000550707">
    <property type="component" value="Unassembled WGS sequence"/>
</dbReference>
<sequence length="222" mass="24396">MSGKRGSVPSPPPSPPPPPPRWLCLSTQPSVVHPAGLPTSPRTHPHPVTAAASWEGLAAQPDLELLSRALLVPLLPLVLPSVSLGLHRRQTPLCPSCFDVLLSQVFNSEHFLLFVFLILTQGYFYIYLQTELEGERGEERERKINVRETHRLVATHRTPTRAREQLQLRYVIGAQPCGVGISGLAASKLHSVCGLLEIKGNFKDGSNQACLQFFFSKKPGNT</sequence>
<comment type="caution">
    <text evidence="2">The sequence shown here is derived from an EMBL/GenBank/DDBJ whole genome shotgun (WGS) entry which is preliminary data.</text>
</comment>
<feature type="region of interest" description="Disordered" evidence="1">
    <location>
        <begin position="1"/>
        <end position="23"/>
    </location>
</feature>
<reference evidence="2 3" key="1">
    <citation type="journal article" date="2020" name="Nature">
        <title>Six reference-quality genomes reveal evolution of bat adaptations.</title>
        <authorList>
            <person name="Jebb D."/>
            <person name="Huang Z."/>
            <person name="Pippel M."/>
            <person name="Hughes G.M."/>
            <person name="Lavrichenko K."/>
            <person name="Devanna P."/>
            <person name="Winkler S."/>
            <person name="Jermiin L.S."/>
            <person name="Skirmuntt E.C."/>
            <person name="Katzourakis A."/>
            <person name="Burkitt-Gray L."/>
            <person name="Ray D.A."/>
            <person name="Sullivan K.A.M."/>
            <person name="Roscito J.G."/>
            <person name="Kirilenko B.M."/>
            <person name="Davalos L.M."/>
            <person name="Corthals A.P."/>
            <person name="Power M.L."/>
            <person name="Jones G."/>
            <person name="Ransome R.D."/>
            <person name="Dechmann D.K.N."/>
            <person name="Locatelli A.G."/>
            <person name="Puechmaille S.J."/>
            <person name="Fedrigo O."/>
            <person name="Jarvis E.D."/>
            <person name="Hiller M."/>
            <person name="Vernes S.C."/>
            <person name="Myers E.W."/>
            <person name="Teeling E.C."/>
        </authorList>
    </citation>
    <scope>NUCLEOTIDE SEQUENCE [LARGE SCALE GENOMIC DNA]</scope>
    <source>
        <strain evidence="2">MMolMol1</strain>
        <tissue evidence="2">Muscle</tissue>
    </source>
</reference>
<protein>
    <submittedName>
        <fullName evidence="2">Uncharacterized protein</fullName>
    </submittedName>
</protein>
<evidence type="ECO:0000256" key="1">
    <source>
        <dbReference type="SAM" id="MobiDB-lite"/>
    </source>
</evidence>
<keyword evidence="3" id="KW-1185">Reference proteome</keyword>
<name>A0A7J8JWY3_MOLMO</name>
<organism evidence="2 3">
    <name type="scientific">Molossus molossus</name>
    <name type="common">Pallas' mastiff bat</name>
    <name type="synonym">Vespertilio molossus</name>
    <dbReference type="NCBI Taxonomy" id="27622"/>
    <lineage>
        <taxon>Eukaryota</taxon>
        <taxon>Metazoa</taxon>
        <taxon>Chordata</taxon>
        <taxon>Craniata</taxon>
        <taxon>Vertebrata</taxon>
        <taxon>Euteleostomi</taxon>
        <taxon>Mammalia</taxon>
        <taxon>Eutheria</taxon>
        <taxon>Laurasiatheria</taxon>
        <taxon>Chiroptera</taxon>
        <taxon>Yangochiroptera</taxon>
        <taxon>Molossidae</taxon>
        <taxon>Molossus</taxon>
    </lineage>
</organism>
<evidence type="ECO:0000313" key="2">
    <source>
        <dbReference type="EMBL" id="KAF6501021.1"/>
    </source>
</evidence>
<feature type="compositionally biased region" description="Pro residues" evidence="1">
    <location>
        <begin position="9"/>
        <end position="21"/>
    </location>
</feature>
<gene>
    <name evidence="2" type="ORF">HJG59_008017</name>
</gene>
<evidence type="ECO:0000313" key="3">
    <source>
        <dbReference type="Proteomes" id="UP000550707"/>
    </source>
</evidence>
<dbReference type="AlphaFoldDB" id="A0A7J8JWY3"/>
<accession>A0A7J8JWY3</accession>